<evidence type="ECO:0000313" key="1">
    <source>
        <dbReference type="EMBL" id="KAF2876696.1"/>
    </source>
</evidence>
<name>A0A7C8MF61_9PLEO</name>
<organism evidence="1 2">
    <name type="scientific">Massariosphaeria phaeospora</name>
    <dbReference type="NCBI Taxonomy" id="100035"/>
    <lineage>
        <taxon>Eukaryota</taxon>
        <taxon>Fungi</taxon>
        <taxon>Dikarya</taxon>
        <taxon>Ascomycota</taxon>
        <taxon>Pezizomycotina</taxon>
        <taxon>Dothideomycetes</taxon>
        <taxon>Pleosporomycetidae</taxon>
        <taxon>Pleosporales</taxon>
        <taxon>Pleosporales incertae sedis</taxon>
        <taxon>Massariosphaeria</taxon>
    </lineage>
</organism>
<gene>
    <name evidence="1" type="ORF">BDV95DRAFT_602664</name>
</gene>
<dbReference type="AlphaFoldDB" id="A0A7C8MF61"/>
<proteinExistence type="predicted"/>
<protein>
    <submittedName>
        <fullName evidence="1">Uncharacterized protein</fullName>
    </submittedName>
</protein>
<dbReference type="EMBL" id="JAADJZ010000003">
    <property type="protein sequence ID" value="KAF2876696.1"/>
    <property type="molecule type" value="Genomic_DNA"/>
</dbReference>
<comment type="caution">
    <text evidence="1">The sequence shown here is derived from an EMBL/GenBank/DDBJ whole genome shotgun (WGS) entry which is preliminary data.</text>
</comment>
<sequence>MDELQSVVLGALQDQPFPADHHAKELENTSQDGHREGFGPLLRPVTMGSAFNNPPFELFKAAWLDEGARDTYTNLQKLSFDNFHPIAIDAVVNYWYTRQRNVPLVWQIKHGTYRHRIADGSQSMSMQDLSNDAVFWVIHDMGGLADHFGDETLKEIMAFEFRNKLRTLTDEDLLLMANDFYGYHYVYKLFRQLLAYEIHNRDLGNIPKARLPQDKRLLFVDDFLKIATAVQQVAKKKAKAQNGLAT</sequence>
<reference evidence="1 2" key="1">
    <citation type="submission" date="2020-01" db="EMBL/GenBank/DDBJ databases">
        <authorList>
            <consortium name="DOE Joint Genome Institute"/>
            <person name="Haridas S."/>
            <person name="Albert R."/>
            <person name="Binder M."/>
            <person name="Bloem J."/>
            <person name="Labutti K."/>
            <person name="Salamov A."/>
            <person name="Andreopoulos B."/>
            <person name="Baker S.E."/>
            <person name="Barry K."/>
            <person name="Bills G."/>
            <person name="Bluhm B.H."/>
            <person name="Cannon C."/>
            <person name="Castanera R."/>
            <person name="Culley D.E."/>
            <person name="Daum C."/>
            <person name="Ezra D."/>
            <person name="Gonzalez J.B."/>
            <person name="Henrissat B."/>
            <person name="Kuo A."/>
            <person name="Liang C."/>
            <person name="Lipzen A."/>
            <person name="Lutzoni F."/>
            <person name="Magnuson J."/>
            <person name="Mondo S."/>
            <person name="Nolan M."/>
            <person name="Ohm R."/>
            <person name="Pangilinan J."/>
            <person name="Park H.-J.H."/>
            <person name="Ramirez L."/>
            <person name="Alfaro M."/>
            <person name="Sun H."/>
            <person name="Tritt A."/>
            <person name="Yoshinaga Y."/>
            <person name="Zwiers L.-H.L."/>
            <person name="Turgeon B.G."/>
            <person name="Goodwin S.B."/>
            <person name="Spatafora J.W."/>
            <person name="Crous P.W."/>
            <person name="Grigoriev I.V."/>
        </authorList>
    </citation>
    <scope>NUCLEOTIDE SEQUENCE [LARGE SCALE GENOMIC DNA]</scope>
    <source>
        <strain evidence="1 2">CBS 611.86</strain>
    </source>
</reference>
<keyword evidence="2" id="KW-1185">Reference proteome</keyword>
<accession>A0A7C8MF61</accession>
<evidence type="ECO:0000313" key="2">
    <source>
        <dbReference type="Proteomes" id="UP000481861"/>
    </source>
</evidence>
<dbReference type="Proteomes" id="UP000481861">
    <property type="component" value="Unassembled WGS sequence"/>
</dbReference>